<accession>A0A0C2ET94</accession>
<dbReference type="InterPro" id="IPR029055">
    <property type="entry name" value="Ntn_hydrolases_N"/>
</dbReference>
<dbReference type="InterPro" id="IPR043138">
    <property type="entry name" value="GGT_lsub"/>
</dbReference>
<evidence type="ECO:0000313" key="2">
    <source>
        <dbReference type="EMBL" id="KIH89634.1"/>
    </source>
</evidence>
<dbReference type="SUPFAM" id="SSF56235">
    <property type="entry name" value="N-terminal nucleophile aminohydrolases (Ntn hydrolases)"/>
    <property type="match status" value="1"/>
</dbReference>
<protein>
    <submittedName>
        <fullName evidence="2">Gamma-glutamyltranspeptidase</fullName>
    </submittedName>
</protein>
<keyword evidence="3" id="KW-1185">Reference proteome</keyword>
<feature type="region of interest" description="Disordered" evidence="1">
    <location>
        <begin position="214"/>
        <end position="255"/>
    </location>
</feature>
<evidence type="ECO:0000313" key="3">
    <source>
        <dbReference type="Proteomes" id="UP000031575"/>
    </source>
</evidence>
<dbReference type="InterPro" id="IPR043137">
    <property type="entry name" value="GGT_ssub_C"/>
</dbReference>
<dbReference type="Gene3D" id="3.60.20.40">
    <property type="match status" value="1"/>
</dbReference>
<gene>
    <name evidence="2" type="ORF">SPBR_06817</name>
</gene>
<evidence type="ECO:0000256" key="1">
    <source>
        <dbReference type="SAM" id="MobiDB-lite"/>
    </source>
</evidence>
<comment type="caution">
    <text evidence="2">The sequence shown here is derived from an EMBL/GenBank/DDBJ whole genome shotgun (WGS) entry which is preliminary data.</text>
</comment>
<name>A0A0C2ET94_9PEZI</name>
<proteinExistence type="predicted"/>
<dbReference type="PANTHER" id="PTHR43881:SF1">
    <property type="entry name" value="GAMMA-GLUTAMYLTRANSPEPTIDASE (AFU_ORTHOLOGUE AFUA_4G13580)"/>
    <property type="match status" value="1"/>
</dbReference>
<dbReference type="PANTHER" id="PTHR43881">
    <property type="entry name" value="GAMMA-GLUTAMYLTRANSPEPTIDASE (AFU_ORTHOLOGUE AFUA_4G13580)"/>
    <property type="match status" value="1"/>
</dbReference>
<dbReference type="GeneID" id="63679994"/>
<dbReference type="Proteomes" id="UP000031575">
    <property type="component" value="Unassembled WGS sequence"/>
</dbReference>
<dbReference type="RefSeq" id="XP_040617644.1">
    <property type="nucleotide sequence ID" value="XM_040765073.1"/>
</dbReference>
<dbReference type="HOGENOM" id="CLU_014813_3_1_1"/>
<dbReference type="Pfam" id="PF01019">
    <property type="entry name" value="G_glu_transpept"/>
    <property type="match status" value="1"/>
</dbReference>
<dbReference type="OrthoDB" id="2015213at2759"/>
<dbReference type="PRINTS" id="PR01210">
    <property type="entry name" value="GGTRANSPTASE"/>
</dbReference>
<dbReference type="AlphaFoldDB" id="A0A0C2ET94"/>
<feature type="region of interest" description="Disordered" evidence="1">
    <location>
        <begin position="1"/>
        <end position="27"/>
    </location>
</feature>
<dbReference type="VEuPathDB" id="FungiDB:SPBR_06817"/>
<reference evidence="2 3" key="1">
    <citation type="journal article" date="2014" name="BMC Genomics">
        <title>Comparative genomics of the major fungal agents of human and animal Sporotrichosis: Sporothrix schenckii and Sporothrix brasiliensis.</title>
        <authorList>
            <person name="Teixeira M.M."/>
            <person name="de Almeida L.G."/>
            <person name="Kubitschek-Barreira P."/>
            <person name="Alves F.L."/>
            <person name="Kioshima E.S."/>
            <person name="Abadio A.K."/>
            <person name="Fernandes L."/>
            <person name="Derengowski L.S."/>
            <person name="Ferreira K.S."/>
            <person name="Souza R.C."/>
            <person name="Ruiz J.C."/>
            <person name="de Andrade N.C."/>
            <person name="Paes H.C."/>
            <person name="Nicola A.M."/>
            <person name="Albuquerque P."/>
            <person name="Gerber A.L."/>
            <person name="Martins V.P."/>
            <person name="Peconick L.D."/>
            <person name="Neto A.V."/>
            <person name="Chaucanez C.B."/>
            <person name="Silva P.A."/>
            <person name="Cunha O.L."/>
            <person name="de Oliveira F.F."/>
            <person name="dos Santos T.C."/>
            <person name="Barros A.L."/>
            <person name="Soares M.A."/>
            <person name="de Oliveira L.M."/>
            <person name="Marini M.M."/>
            <person name="Villalobos-Duno H."/>
            <person name="Cunha M.M."/>
            <person name="de Hoog S."/>
            <person name="da Silveira J.F."/>
            <person name="Henrissat B."/>
            <person name="Nino-Vega G.A."/>
            <person name="Cisalpino P.S."/>
            <person name="Mora-Montes H.M."/>
            <person name="Almeida S.R."/>
            <person name="Stajich J.E."/>
            <person name="Lopes-Bezerra L.M."/>
            <person name="Vasconcelos A.T."/>
            <person name="Felipe M.S."/>
        </authorList>
    </citation>
    <scope>NUCLEOTIDE SEQUENCE [LARGE SCALE GENOMIC DNA]</scope>
    <source>
        <strain evidence="2 3">5110</strain>
    </source>
</reference>
<sequence>MANPTPPTTETVTQPPPPSTPADEDPDLFFRFQSRRSVVHSTRGIVASTSPLAGQAGLAILEAGGNAADAAVAASAVLAVVDPPMTGIGGDSFSLFYDAQKTHKVLGLNASGRTPQAATRKMACESIGLPLGSDRDSEADKKKNDEQLAAALLPHSSVHAVTVPAGAAGWVDAVEQFGSGRVTLAEVLAPAIRLAEKGFPVSKLSAHYWKAAEEDLRTRSPPTPNVSKNESRPHTLLKPDTSSPHGVRAPREGEIIHNTDLAETLRRLATQGKAGFYEGPVAEAIVAVSKAAGGMMTLEDLKYHASLPPDIHEALSIPLGSIQAAASDTADKSTDASGLRLWEHPPNGQGIVALLAIGILEELERTGKIPHLRSMQHNSAAYLHAVVSALRIAFADAGWFVADPDTKDAASTFDPTRLLRPDYLAERAGLFDPERAIPTPPLHGEPADVGPEVVDDIDCLVASKATAASPTTSDTVYLAVTDEHGNGCSFVNSMSDLFGSCLVVPGCGFALPNRGHMFRLGPANHPNVYAGGKRAYNTIIPGMVTRDGHGDGHGDGDGEQPQQQTLDTVFGVMGGYMQPQGHVQVLLNMHAFGMDPQTALDAPRVCVAPNFFWSPDRAAAASMAGGEVSGQVYVEEGLREATIDELRRLGYTVVVVRRFARSLFGRGQVIRATHDPVTGERVYMAGSDGRGDGHAVPLI</sequence>
<dbReference type="InterPro" id="IPR052896">
    <property type="entry name" value="GGT-like_enzyme"/>
</dbReference>
<dbReference type="Gene3D" id="1.10.246.130">
    <property type="match status" value="1"/>
</dbReference>
<dbReference type="EMBL" id="AWTV01000009">
    <property type="protein sequence ID" value="KIH89634.1"/>
    <property type="molecule type" value="Genomic_DNA"/>
</dbReference>
<organism evidence="2 3">
    <name type="scientific">Sporothrix brasiliensis 5110</name>
    <dbReference type="NCBI Taxonomy" id="1398154"/>
    <lineage>
        <taxon>Eukaryota</taxon>
        <taxon>Fungi</taxon>
        <taxon>Dikarya</taxon>
        <taxon>Ascomycota</taxon>
        <taxon>Pezizomycotina</taxon>
        <taxon>Sordariomycetes</taxon>
        <taxon>Sordariomycetidae</taxon>
        <taxon>Ophiostomatales</taxon>
        <taxon>Ophiostomataceae</taxon>
        <taxon>Sporothrix</taxon>
    </lineage>
</organism>